<reference evidence="1 2" key="1">
    <citation type="submission" date="2016-10" db="EMBL/GenBank/DDBJ databases">
        <authorList>
            <person name="de Groot N.N."/>
        </authorList>
    </citation>
    <scope>NUCLEOTIDE SEQUENCE [LARGE SCALE GENOMIC DNA]</scope>
    <source>
        <strain evidence="1 2">DSM 21668</strain>
    </source>
</reference>
<proteinExistence type="predicted"/>
<dbReference type="STRING" id="563176.SAMN04488090_3429"/>
<organism evidence="1 2">
    <name type="scientific">Siphonobacter aquaeclarae</name>
    <dbReference type="NCBI Taxonomy" id="563176"/>
    <lineage>
        <taxon>Bacteria</taxon>
        <taxon>Pseudomonadati</taxon>
        <taxon>Bacteroidota</taxon>
        <taxon>Cytophagia</taxon>
        <taxon>Cytophagales</taxon>
        <taxon>Cytophagaceae</taxon>
        <taxon>Siphonobacter</taxon>
    </lineage>
</organism>
<gene>
    <name evidence="1" type="ORF">SAMN04488090_3429</name>
</gene>
<evidence type="ECO:0000313" key="2">
    <source>
        <dbReference type="Proteomes" id="UP000198901"/>
    </source>
</evidence>
<dbReference type="GO" id="GO:0004497">
    <property type="term" value="F:monooxygenase activity"/>
    <property type="evidence" value="ECO:0007669"/>
    <property type="project" value="UniProtKB-KW"/>
</dbReference>
<dbReference type="RefSeq" id="WP_093204933.1">
    <property type="nucleotide sequence ID" value="NZ_FNGS01000006.1"/>
</dbReference>
<keyword evidence="1" id="KW-0560">Oxidoreductase</keyword>
<protein>
    <submittedName>
        <fullName evidence="1">Spheroidene monooxygenase</fullName>
    </submittedName>
</protein>
<dbReference type="EMBL" id="FNGS01000006">
    <property type="protein sequence ID" value="SDM43203.1"/>
    <property type="molecule type" value="Genomic_DNA"/>
</dbReference>
<evidence type="ECO:0000313" key="1">
    <source>
        <dbReference type="EMBL" id="SDM43203.1"/>
    </source>
</evidence>
<dbReference type="Proteomes" id="UP000198901">
    <property type="component" value="Unassembled WGS sequence"/>
</dbReference>
<dbReference type="AlphaFoldDB" id="A0A1G9T655"/>
<dbReference type="OrthoDB" id="1122317at2"/>
<keyword evidence="2" id="KW-1185">Reference proteome</keyword>
<accession>A0A1G9T655</accession>
<name>A0A1G9T655_9BACT</name>
<keyword evidence="1" id="KW-0503">Monooxygenase</keyword>
<dbReference type="InterPro" id="IPR049574">
    <property type="entry name" value="CrtA-like"/>
</dbReference>
<sequence length="216" mass="24733">MPVTFAVLHFSPRHRWWAFGQMGLAGSVLRQVPGLLFFRWMGTGQGRVFSLRPDFSRYAFLAVWSDTTAAGDFFTTSSFWKNVRDRCSKTEFFRLQTTRSHGTWDGIQPFSPETTEEEQRPLAVLTRATVRLSALPAFWKNARLAADSLAAADGLVYSVGMGELPWIRQATFSIWTSQEAMKNYAYGLSEHRQVIRRKEAGKWYSEELFARFQLGP</sequence>
<dbReference type="CDD" id="cd21650">
    <property type="entry name" value="CrtA-like"/>
    <property type="match status" value="1"/>
</dbReference>